<dbReference type="OrthoDB" id="3483116at2"/>
<evidence type="ECO:0000313" key="3">
    <source>
        <dbReference type="Proteomes" id="UP000186218"/>
    </source>
</evidence>
<feature type="transmembrane region" description="Helical" evidence="1">
    <location>
        <begin position="479"/>
        <end position="501"/>
    </location>
</feature>
<dbReference type="AlphaFoldDB" id="A0A1N7HAT6"/>
<dbReference type="EMBL" id="FTNT01000014">
    <property type="protein sequence ID" value="SIS21999.1"/>
    <property type="molecule type" value="Genomic_DNA"/>
</dbReference>
<keyword evidence="1" id="KW-0472">Membrane</keyword>
<dbReference type="RefSeq" id="WP_076482669.1">
    <property type="nucleotide sequence ID" value="NZ_FTNT01000014.1"/>
</dbReference>
<dbReference type="STRING" id="1344003.SAMN05445060_3862"/>
<dbReference type="Gene3D" id="3.40.50.1820">
    <property type="entry name" value="alpha/beta hydrolase"/>
    <property type="match status" value="1"/>
</dbReference>
<accession>A0A1N7HAT6</accession>
<keyword evidence="1" id="KW-0812">Transmembrane</keyword>
<protein>
    <recommendedName>
        <fullName evidence="4">Alpha/beta hydrolase family protein</fullName>
    </recommendedName>
</protein>
<dbReference type="InterPro" id="IPR029058">
    <property type="entry name" value="AB_hydrolase_fold"/>
</dbReference>
<evidence type="ECO:0008006" key="4">
    <source>
        <dbReference type="Google" id="ProtNLM"/>
    </source>
</evidence>
<organism evidence="2 3">
    <name type="scientific">Williamsia sterculiae</name>
    <dbReference type="NCBI Taxonomy" id="1344003"/>
    <lineage>
        <taxon>Bacteria</taxon>
        <taxon>Bacillati</taxon>
        <taxon>Actinomycetota</taxon>
        <taxon>Actinomycetes</taxon>
        <taxon>Mycobacteriales</taxon>
        <taxon>Nocardiaceae</taxon>
        <taxon>Williamsia</taxon>
    </lineage>
</organism>
<evidence type="ECO:0000313" key="2">
    <source>
        <dbReference type="EMBL" id="SIS21999.1"/>
    </source>
</evidence>
<gene>
    <name evidence="2" type="ORF">SAMN05445060_3862</name>
</gene>
<keyword evidence="1" id="KW-1133">Transmembrane helix</keyword>
<dbReference type="Proteomes" id="UP000186218">
    <property type="component" value="Unassembled WGS sequence"/>
</dbReference>
<evidence type="ECO:0000256" key="1">
    <source>
        <dbReference type="SAM" id="Phobius"/>
    </source>
</evidence>
<dbReference type="SUPFAM" id="SSF53474">
    <property type="entry name" value="alpha/beta-Hydrolases"/>
    <property type="match status" value="1"/>
</dbReference>
<reference evidence="2 3" key="1">
    <citation type="submission" date="2017-01" db="EMBL/GenBank/DDBJ databases">
        <authorList>
            <person name="Mah S.A."/>
            <person name="Swanson W.J."/>
            <person name="Moy G.W."/>
            <person name="Vacquier V.D."/>
        </authorList>
    </citation>
    <scope>NUCLEOTIDE SEQUENCE [LARGE SCALE GENOMIC DNA]</scope>
    <source>
        <strain evidence="2 3">CPCC 203464</strain>
    </source>
</reference>
<feature type="transmembrane region" description="Helical" evidence="1">
    <location>
        <begin position="436"/>
        <end position="459"/>
    </location>
</feature>
<name>A0A1N7HAT6_9NOCA</name>
<proteinExistence type="predicted"/>
<sequence>MQLMFLHGLGEGGIDDKWFAALNEQFAKHGWEQLERRAVVSPRYAGALATSQDADLPKPKRKTAHDVAATAEYQCRQIDAARSVISEPDTWVPGISLLDVGIGHQLVNFAARNGPTAGARRLVGQLNRYCTQQGVKAAVLNTIIDQVPNSGEVVLVGHSLGSVILMDLIPLLPPELKIRRVVTIGSPADKTLFAKSRETLAAHFPYPRIGSWLNFYSLGDPVTSNRGLATELSQVQDVRIRFPSDDEASSGGLGHDAARYFQHPAVAQAIAASLFATNDPPRKTSRVRSAMTEDVARMLLALHYRYAVADLLDGNKKVRFEQVIESLRNDFVDSIFAEDKAGNPLPRELHQLAEGNLTPMPKLWDRRAATAELTIIALSNLIAPFEIDTLDEQLQALPKIASALNLSPDDGATIANAIASFKEAVRTETNHKWGKYALGAAGIALIAAGPVGLAAAAPMGLGGAAAMTGGLAAFGPGGMVGGLAAFGGLAGSGAAITASAAGMSSPNQKMQTTELYLRSAVAHAQNALGEEHDEQLPEVLAAFVNDLASQLSKTEALSDKKSASISSLRDDLALAERLQAHVEQISEQDKRTNS</sequence>
<keyword evidence="3" id="KW-1185">Reference proteome</keyword>